<keyword evidence="2 7" id="KW-0121">Carboxypeptidase</keyword>
<dbReference type="EMBL" id="BACD03000042">
    <property type="protein sequence ID" value="GAO51212.1"/>
    <property type="molecule type" value="Genomic_DNA"/>
</dbReference>
<dbReference type="STRING" id="698492.A0A0E9NMW0"/>
<feature type="region of interest" description="Disordered" evidence="8">
    <location>
        <begin position="153"/>
        <end position="192"/>
    </location>
</feature>
<keyword evidence="5 7" id="KW-0378">Hydrolase</keyword>
<keyword evidence="10" id="KW-1185">Reference proteome</keyword>
<dbReference type="PRINTS" id="PR00724">
    <property type="entry name" value="CRBOXYPTASEC"/>
</dbReference>
<dbReference type="InterPro" id="IPR029058">
    <property type="entry name" value="AB_hydrolase_fold"/>
</dbReference>
<comment type="similarity">
    <text evidence="1 7">Belongs to the peptidase S10 family.</text>
</comment>
<dbReference type="Gene3D" id="3.40.50.1820">
    <property type="entry name" value="alpha/beta hydrolase"/>
    <property type="match status" value="1"/>
</dbReference>
<accession>A0A0E9NMW0</accession>
<feature type="signal peptide" evidence="7">
    <location>
        <begin position="1"/>
        <end position="21"/>
    </location>
</feature>
<dbReference type="GO" id="GO:0004185">
    <property type="term" value="F:serine-type carboxypeptidase activity"/>
    <property type="evidence" value="ECO:0007669"/>
    <property type="project" value="UniProtKB-UniRule"/>
</dbReference>
<evidence type="ECO:0000256" key="6">
    <source>
        <dbReference type="ARBA" id="ARBA00023180"/>
    </source>
</evidence>
<reference evidence="9 10" key="1">
    <citation type="journal article" date="2011" name="J. Gen. Appl. Microbiol.">
        <title>Draft genome sequencing of the enigmatic yeast Saitoella complicata.</title>
        <authorList>
            <person name="Nishida H."/>
            <person name="Hamamoto M."/>
            <person name="Sugiyama J."/>
        </authorList>
    </citation>
    <scope>NUCLEOTIDE SEQUENCE [LARGE SCALE GENOMIC DNA]</scope>
    <source>
        <strain evidence="9 10">NRRL Y-17804</strain>
    </source>
</reference>
<dbReference type="InterPro" id="IPR018202">
    <property type="entry name" value="Ser_caboxypep_ser_AS"/>
</dbReference>
<organism evidence="9 10">
    <name type="scientific">Saitoella complicata (strain BCRC 22490 / CBS 7301 / JCM 7358 / NBRC 10748 / NRRL Y-17804)</name>
    <dbReference type="NCBI Taxonomy" id="698492"/>
    <lineage>
        <taxon>Eukaryota</taxon>
        <taxon>Fungi</taxon>
        <taxon>Dikarya</taxon>
        <taxon>Ascomycota</taxon>
        <taxon>Taphrinomycotina</taxon>
        <taxon>Taphrinomycotina incertae sedis</taxon>
        <taxon>Saitoella</taxon>
    </lineage>
</organism>
<dbReference type="AlphaFoldDB" id="A0A0E9NMW0"/>
<proteinExistence type="inferred from homology"/>
<keyword evidence="4 7" id="KW-0732">Signal</keyword>
<evidence type="ECO:0000256" key="4">
    <source>
        <dbReference type="ARBA" id="ARBA00022729"/>
    </source>
</evidence>
<protein>
    <recommendedName>
        <fullName evidence="7">Carboxypeptidase</fullName>
        <ecNumber evidence="7">3.4.16.-</ecNumber>
    </recommendedName>
</protein>
<reference evidence="9 10" key="2">
    <citation type="journal article" date="2014" name="J. Gen. Appl. Microbiol.">
        <title>The early diverging ascomycetous budding yeast Saitoella complicata has three histone deacetylases belonging to the Clr6, Hos2, and Rpd3 lineages.</title>
        <authorList>
            <person name="Nishida H."/>
            <person name="Matsumoto T."/>
            <person name="Kondo S."/>
            <person name="Hamamoto M."/>
            <person name="Yoshikawa H."/>
        </authorList>
    </citation>
    <scope>NUCLEOTIDE SEQUENCE [LARGE SCALE GENOMIC DNA]</scope>
    <source>
        <strain evidence="9 10">NRRL Y-17804</strain>
    </source>
</reference>
<evidence type="ECO:0000256" key="5">
    <source>
        <dbReference type="ARBA" id="ARBA00022801"/>
    </source>
</evidence>
<dbReference type="PROSITE" id="PS00131">
    <property type="entry name" value="CARBOXYPEPT_SER_SER"/>
    <property type="match status" value="1"/>
</dbReference>
<dbReference type="PANTHER" id="PTHR11802">
    <property type="entry name" value="SERINE PROTEASE FAMILY S10 SERINE CARBOXYPEPTIDASE"/>
    <property type="match status" value="1"/>
</dbReference>
<evidence type="ECO:0000256" key="2">
    <source>
        <dbReference type="ARBA" id="ARBA00022645"/>
    </source>
</evidence>
<evidence type="ECO:0000256" key="1">
    <source>
        <dbReference type="ARBA" id="ARBA00009431"/>
    </source>
</evidence>
<dbReference type="EC" id="3.4.16.-" evidence="7"/>
<comment type="caution">
    <text evidence="9">The sequence shown here is derived from an EMBL/GenBank/DDBJ whole genome shotgun (WGS) entry which is preliminary data.</text>
</comment>
<evidence type="ECO:0000313" key="9">
    <source>
        <dbReference type="EMBL" id="GAO51212.1"/>
    </source>
</evidence>
<evidence type="ECO:0000313" key="10">
    <source>
        <dbReference type="Proteomes" id="UP000033140"/>
    </source>
</evidence>
<feature type="chain" id="PRO_5006515588" description="Carboxypeptidase" evidence="7">
    <location>
        <begin position="22"/>
        <end position="519"/>
    </location>
</feature>
<dbReference type="SUPFAM" id="SSF53474">
    <property type="entry name" value="alpha/beta-Hydrolases"/>
    <property type="match status" value="1"/>
</dbReference>
<sequence length="519" mass="58436">MKWGKFLGLTVVAVALTVAEAGWKTDHLVQGLPVAEGHTVQDVSFAGTHVVRNDSRTESALFYWYFPAEEPLVDNPPLILWIQGGPGSSSMIGLFKEFGPFDINDDIELVRNPNTWNKHYSLLFVDNPVGTGYSYVNPPGEVSLTASERKYLKDGTGGDGNDLHIQTSDEERQRSFRPQVESTSGNDDDPDYVDGYAASQRGVSADLIRFMQAFYKNFPETAKSPLFLSSESYGGKYIPELATAILDYNLIYDKDKIPLKGISIGDQWTDPNTQILTHAPQAYYLGLIDAAQAEVLSNISQEAIALNIEGNLLGALDRRMHMFDTFSNFTGHVNWYDVRRRNHFYNRTAMIAFLNSESTKEKLHVPSRAKFHTDDAVVYHLKTDIMKSTAHLFPRLLEEMPVLLYQGQFDFRDGVVSQDRWMSELQWSGSEGYKKAEREVWRDADGKEVYGYIKRSGHLTRAVISSAGHMAPGDQGEAAFDMITNFIEGALGEQHPSRLQSSKQWYQRRSNAFPAIKQQ</sequence>
<reference evidence="9 10" key="3">
    <citation type="journal article" date="2015" name="Genome Announc.">
        <title>Draft Genome Sequence of the Archiascomycetous Yeast Saitoella complicata.</title>
        <authorList>
            <person name="Yamauchi K."/>
            <person name="Kondo S."/>
            <person name="Hamamoto M."/>
            <person name="Takahashi Y."/>
            <person name="Ogura Y."/>
            <person name="Hayashi T."/>
            <person name="Nishida H."/>
        </authorList>
    </citation>
    <scope>NUCLEOTIDE SEQUENCE [LARGE SCALE GENOMIC DNA]</scope>
    <source>
        <strain evidence="9 10">NRRL Y-17804</strain>
    </source>
</reference>
<gene>
    <name evidence="9" type="ORF">G7K_5323-t1</name>
</gene>
<evidence type="ECO:0000256" key="7">
    <source>
        <dbReference type="RuleBase" id="RU361156"/>
    </source>
</evidence>
<evidence type="ECO:0000256" key="8">
    <source>
        <dbReference type="SAM" id="MobiDB-lite"/>
    </source>
</evidence>
<dbReference type="InterPro" id="IPR001563">
    <property type="entry name" value="Peptidase_S10"/>
</dbReference>
<dbReference type="OMA" id="WYYNYLQ"/>
<keyword evidence="3 7" id="KW-0645">Protease</keyword>
<dbReference type="PANTHER" id="PTHR11802:SF472">
    <property type="entry name" value="SERINE CARBOXYPEPTIDASE CPVL-RELATED"/>
    <property type="match status" value="1"/>
</dbReference>
<name>A0A0E9NMW0_SAICN</name>
<dbReference type="Pfam" id="PF00450">
    <property type="entry name" value="Peptidase_S10"/>
    <property type="match status" value="1"/>
</dbReference>
<dbReference type="GO" id="GO:0006508">
    <property type="term" value="P:proteolysis"/>
    <property type="evidence" value="ECO:0007669"/>
    <property type="project" value="UniProtKB-KW"/>
</dbReference>
<keyword evidence="6" id="KW-0325">Glycoprotein</keyword>
<dbReference type="Proteomes" id="UP000033140">
    <property type="component" value="Unassembled WGS sequence"/>
</dbReference>
<evidence type="ECO:0000256" key="3">
    <source>
        <dbReference type="ARBA" id="ARBA00022670"/>
    </source>
</evidence>